<dbReference type="GO" id="GO:0003677">
    <property type="term" value="F:DNA binding"/>
    <property type="evidence" value="ECO:0007669"/>
    <property type="project" value="InterPro"/>
</dbReference>
<dbReference type="GO" id="GO:0009007">
    <property type="term" value="F:site-specific DNA-methyltransferase (adenine-specific) activity"/>
    <property type="evidence" value="ECO:0007669"/>
    <property type="project" value="UniProtKB-EC"/>
</dbReference>
<dbReference type="PRINTS" id="PR00508">
    <property type="entry name" value="S21N4MTFRASE"/>
</dbReference>
<dbReference type="AlphaFoldDB" id="A0A7X5EZ77"/>
<dbReference type="GO" id="GO:0032259">
    <property type="term" value="P:methylation"/>
    <property type="evidence" value="ECO:0007669"/>
    <property type="project" value="UniProtKB-KW"/>
</dbReference>
<sequence>MRWQLHNLDAIPWLIDQSAEQFDALVTDPPYSSGGLHAGTRTADSANNKYLSSPEKYPEFSGENRDQFSYLQWSTLWMTHAFRVLRPGATALVFTDWRQLPVITSAFQAAGFTWRGVVTWDKTEASRPQKGRFRAQTEFVIWGSKGAWHSNEGPALPGVFRHSVTAGGPKLHTTGKPVPLMDDLMKACPEGTVLDPFAGSGSTGVAALRSGRFFVGCEREEAYFDIACERLSKSA</sequence>
<name>A0A7X5EZ77_9HYPH</name>
<dbReference type="EMBL" id="JAABLQ010000001">
    <property type="protein sequence ID" value="NBN76833.1"/>
    <property type="molecule type" value="Genomic_DNA"/>
</dbReference>
<keyword evidence="2" id="KW-0489">Methyltransferase</keyword>
<protein>
    <recommendedName>
        <fullName evidence="5">Methyltransferase</fullName>
        <ecNumber evidence="5">2.1.1.-</ecNumber>
    </recommendedName>
</protein>
<dbReference type="GO" id="GO:0008170">
    <property type="term" value="F:N-methyltransferase activity"/>
    <property type="evidence" value="ECO:0007669"/>
    <property type="project" value="InterPro"/>
</dbReference>
<comment type="catalytic activity">
    <reaction evidence="4">
        <text>a 2'-deoxyadenosine in DNA + S-adenosyl-L-methionine = an N(6)-methyl-2'-deoxyadenosine in DNA + S-adenosyl-L-homocysteine + H(+)</text>
        <dbReference type="Rhea" id="RHEA:15197"/>
        <dbReference type="Rhea" id="RHEA-COMP:12418"/>
        <dbReference type="Rhea" id="RHEA-COMP:12419"/>
        <dbReference type="ChEBI" id="CHEBI:15378"/>
        <dbReference type="ChEBI" id="CHEBI:57856"/>
        <dbReference type="ChEBI" id="CHEBI:59789"/>
        <dbReference type="ChEBI" id="CHEBI:90615"/>
        <dbReference type="ChEBI" id="CHEBI:90616"/>
        <dbReference type="EC" id="2.1.1.72"/>
    </reaction>
</comment>
<dbReference type="InterPro" id="IPR001091">
    <property type="entry name" value="RM_Methyltransferase"/>
</dbReference>
<keyword evidence="3" id="KW-0808">Transferase</keyword>
<evidence type="ECO:0000256" key="4">
    <source>
        <dbReference type="ARBA" id="ARBA00047942"/>
    </source>
</evidence>
<feature type="domain" description="DNA methylase N-4/N-6" evidence="6">
    <location>
        <begin position="167"/>
        <end position="227"/>
    </location>
</feature>
<organism evidence="7 8">
    <name type="scientific">Pannonibacter tanglangensis</name>
    <dbReference type="NCBI Taxonomy" id="2750084"/>
    <lineage>
        <taxon>Bacteria</taxon>
        <taxon>Pseudomonadati</taxon>
        <taxon>Pseudomonadota</taxon>
        <taxon>Alphaproteobacteria</taxon>
        <taxon>Hyphomicrobiales</taxon>
        <taxon>Stappiaceae</taxon>
        <taxon>Pannonibacter</taxon>
    </lineage>
</organism>
<dbReference type="PROSITE" id="PS00092">
    <property type="entry name" value="N6_MTASE"/>
    <property type="match status" value="1"/>
</dbReference>
<dbReference type="InterPro" id="IPR002052">
    <property type="entry name" value="DNA_methylase_N6_adenine_CS"/>
</dbReference>
<accession>A0A7X5EZ77</accession>
<comment type="caution">
    <text evidence="7">The sequence shown here is derived from an EMBL/GenBank/DDBJ whole genome shotgun (WGS) entry which is preliminary data.</text>
</comment>
<comment type="similarity">
    <text evidence="1 5">Belongs to the N(4)/N(6)-methyltransferase family.</text>
</comment>
<dbReference type="EC" id="2.1.1.-" evidence="5"/>
<evidence type="ECO:0000256" key="1">
    <source>
        <dbReference type="ARBA" id="ARBA00006594"/>
    </source>
</evidence>
<gene>
    <name evidence="7" type="ORF">GWI72_00960</name>
</gene>
<evidence type="ECO:0000256" key="3">
    <source>
        <dbReference type="ARBA" id="ARBA00022679"/>
    </source>
</evidence>
<dbReference type="PANTHER" id="PTHR13370">
    <property type="entry name" value="RNA METHYLASE-RELATED"/>
    <property type="match status" value="1"/>
</dbReference>
<dbReference type="RefSeq" id="WP_161707601.1">
    <property type="nucleotide sequence ID" value="NZ_JAABLQ010000001.1"/>
</dbReference>
<dbReference type="InterPro" id="IPR002941">
    <property type="entry name" value="DNA_methylase_N4/N6"/>
</dbReference>
<dbReference type="Proteomes" id="UP000586722">
    <property type="component" value="Unassembled WGS sequence"/>
</dbReference>
<dbReference type="PANTHER" id="PTHR13370:SF3">
    <property type="entry name" value="TRNA (GUANINE(10)-N2)-METHYLTRANSFERASE HOMOLOG"/>
    <property type="match status" value="1"/>
</dbReference>
<evidence type="ECO:0000313" key="8">
    <source>
        <dbReference type="Proteomes" id="UP000586722"/>
    </source>
</evidence>
<dbReference type="SUPFAM" id="SSF53335">
    <property type="entry name" value="S-adenosyl-L-methionine-dependent methyltransferases"/>
    <property type="match status" value="1"/>
</dbReference>
<dbReference type="Gene3D" id="3.40.50.150">
    <property type="entry name" value="Vaccinia Virus protein VP39"/>
    <property type="match status" value="1"/>
</dbReference>
<dbReference type="Pfam" id="PF01555">
    <property type="entry name" value="N6_N4_Mtase"/>
    <property type="match status" value="2"/>
</dbReference>
<dbReference type="InterPro" id="IPR029063">
    <property type="entry name" value="SAM-dependent_MTases_sf"/>
</dbReference>
<proteinExistence type="inferred from homology"/>
<evidence type="ECO:0000313" key="7">
    <source>
        <dbReference type="EMBL" id="NBN76833.1"/>
    </source>
</evidence>
<evidence type="ECO:0000256" key="5">
    <source>
        <dbReference type="RuleBase" id="RU362026"/>
    </source>
</evidence>
<reference evidence="8" key="1">
    <citation type="submission" date="2020-01" db="EMBL/GenBank/DDBJ databases">
        <authorList>
            <person name="Fang Y."/>
            <person name="Sun R."/>
            <person name="Nie L."/>
            <person name="He J."/>
            <person name="Hao L."/>
            <person name="Wang L."/>
            <person name="Su S."/>
            <person name="Lv E."/>
            <person name="Zhang Z."/>
            <person name="Xie R."/>
            <person name="Liu H."/>
        </authorList>
    </citation>
    <scope>NUCLEOTIDE SEQUENCE [LARGE SCALE GENOMIC DNA]</scope>
    <source>
        <strain evidence="8">XCT-53</strain>
    </source>
</reference>
<feature type="domain" description="DNA methylase N-4/N-6" evidence="6">
    <location>
        <begin position="23"/>
        <end position="149"/>
    </location>
</feature>
<dbReference type="GO" id="GO:0005737">
    <property type="term" value="C:cytoplasm"/>
    <property type="evidence" value="ECO:0007669"/>
    <property type="project" value="TreeGrafter"/>
</dbReference>
<evidence type="ECO:0000256" key="2">
    <source>
        <dbReference type="ARBA" id="ARBA00022603"/>
    </source>
</evidence>
<keyword evidence="8" id="KW-1185">Reference proteome</keyword>
<evidence type="ECO:0000259" key="6">
    <source>
        <dbReference type="Pfam" id="PF01555"/>
    </source>
</evidence>